<dbReference type="AlphaFoldDB" id="A0AAE1NRI5"/>
<name>A0AAE1NRI5_9EUCA</name>
<organism evidence="1 2">
    <name type="scientific">Petrolisthes manimaculis</name>
    <dbReference type="NCBI Taxonomy" id="1843537"/>
    <lineage>
        <taxon>Eukaryota</taxon>
        <taxon>Metazoa</taxon>
        <taxon>Ecdysozoa</taxon>
        <taxon>Arthropoda</taxon>
        <taxon>Crustacea</taxon>
        <taxon>Multicrustacea</taxon>
        <taxon>Malacostraca</taxon>
        <taxon>Eumalacostraca</taxon>
        <taxon>Eucarida</taxon>
        <taxon>Decapoda</taxon>
        <taxon>Pleocyemata</taxon>
        <taxon>Anomura</taxon>
        <taxon>Galatheoidea</taxon>
        <taxon>Porcellanidae</taxon>
        <taxon>Petrolisthes</taxon>
    </lineage>
</organism>
<gene>
    <name evidence="1" type="ORF">Pmani_033317</name>
</gene>
<proteinExistence type="predicted"/>
<protein>
    <submittedName>
        <fullName evidence="1">Uncharacterized protein</fullName>
    </submittedName>
</protein>
<evidence type="ECO:0000313" key="1">
    <source>
        <dbReference type="EMBL" id="KAK4294027.1"/>
    </source>
</evidence>
<dbReference type="EMBL" id="JAWZYT010004384">
    <property type="protein sequence ID" value="KAK4294027.1"/>
    <property type="molecule type" value="Genomic_DNA"/>
</dbReference>
<reference evidence="1" key="1">
    <citation type="submission" date="2023-11" db="EMBL/GenBank/DDBJ databases">
        <title>Genome assemblies of two species of porcelain crab, Petrolisthes cinctipes and Petrolisthes manimaculis (Anomura: Porcellanidae).</title>
        <authorList>
            <person name="Angst P."/>
        </authorList>
    </citation>
    <scope>NUCLEOTIDE SEQUENCE</scope>
    <source>
        <strain evidence="1">PB745_02</strain>
        <tissue evidence="1">Gill</tissue>
    </source>
</reference>
<sequence length="107" mass="11994">MGSGWVKGKRVEGWVKCAEVRLSCWLGCSYRRGRSLALAGYSGAILMLHPINCRQLNSFSAAPAVSRARYQGVRCFLLKLPRVRNTTLSPYIYSELETRASLDILQL</sequence>
<accession>A0AAE1NRI5</accession>
<dbReference type="Proteomes" id="UP001292094">
    <property type="component" value="Unassembled WGS sequence"/>
</dbReference>
<keyword evidence="2" id="KW-1185">Reference proteome</keyword>
<comment type="caution">
    <text evidence="1">The sequence shown here is derived from an EMBL/GenBank/DDBJ whole genome shotgun (WGS) entry which is preliminary data.</text>
</comment>
<evidence type="ECO:0000313" key="2">
    <source>
        <dbReference type="Proteomes" id="UP001292094"/>
    </source>
</evidence>